<dbReference type="SUPFAM" id="SSF50118">
    <property type="entry name" value="Cell growth inhibitor/plasmid maintenance toxic component"/>
    <property type="match status" value="1"/>
</dbReference>
<accession>A0A0X8FL31</accession>
<dbReference type="STRING" id="128944.AWM75_00710"/>
<dbReference type="GO" id="GO:0004521">
    <property type="term" value="F:RNA endonuclease activity"/>
    <property type="evidence" value="ECO:0007669"/>
    <property type="project" value="TreeGrafter"/>
</dbReference>
<keyword evidence="4" id="KW-1185">Reference proteome</keyword>
<dbReference type="EMBL" id="CP014163">
    <property type="protein sequence ID" value="AMB98602.1"/>
    <property type="molecule type" value="Genomic_DNA"/>
</dbReference>
<evidence type="ECO:0000256" key="2">
    <source>
        <dbReference type="ARBA" id="ARBA00022649"/>
    </source>
</evidence>
<dbReference type="PANTHER" id="PTHR33988:SF3">
    <property type="entry name" value="ENDORIBONUCLEASE TOXIN CHPB-RELATED"/>
    <property type="match status" value="1"/>
</dbReference>
<comment type="similarity">
    <text evidence="1">Belongs to the PemK/MazF family.</text>
</comment>
<dbReference type="Pfam" id="PF02452">
    <property type="entry name" value="PemK_toxin"/>
    <property type="match status" value="1"/>
</dbReference>
<name>A0A0X8FL31_9LACT</name>
<dbReference type="RefSeq" id="WP_067977261.1">
    <property type="nucleotide sequence ID" value="NZ_CP014163.1"/>
</dbReference>
<dbReference type="Proteomes" id="UP000062260">
    <property type="component" value="Chromosome"/>
</dbReference>
<gene>
    <name evidence="3" type="ORF">AWM75_00710</name>
</gene>
<dbReference type="Gene3D" id="2.30.30.110">
    <property type="match status" value="1"/>
</dbReference>
<organism evidence="3 4">
    <name type="scientific">Aerococcus urinaehominis</name>
    <dbReference type="NCBI Taxonomy" id="128944"/>
    <lineage>
        <taxon>Bacteria</taxon>
        <taxon>Bacillati</taxon>
        <taxon>Bacillota</taxon>
        <taxon>Bacilli</taxon>
        <taxon>Lactobacillales</taxon>
        <taxon>Aerococcaceae</taxon>
        <taxon>Aerococcus</taxon>
    </lineage>
</organism>
<sequence>MKQFKTYNYNGYTPKQKDIVWINLNPTQGREMNKRRPVIVISRDEYNAMTGFVIVCPITSTKRDHYIKLASKLETNGYIDYFQVKSIDFQSKERDIAFIEQADLQTFGLLAQRFRQLFDFKI</sequence>
<evidence type="ECO:0000256" key="1">
    <source>
        <dbReference type="ARBA" id="ARBA00007521"/>
    </source>
</evidence>
<protein>
    <submittedName>
        <fullName evidence="3">Uncharacterized protein</fullName>
    </submittedName>
</protein>
<dbReference type="AlphaFoldDB" id="A0A0X8FL31"/>
<proteinExistence type="inferred from homology"/>
<keyword evidence="2" id="KW-1277">Toxin-antitoxin system</keyword>
<dbReference type="InterPro" id="IPR003477">
    <property type="entry name" value="PemK-like"/>
</dbReference>
<reference evidence="3 4" key="1">
    <citation type="journal article" date="2016" name="Genome Announc.">
        <title>Complete Genome Sequences of Aerococcus christensenii CCUG 28831T, Aerococcus sanguinicola CCUG 43001T, Aerococcus urinae CCUG 36881T, Aerococcus urinaeequi CCUG 28094T, Aerococcus urinaehominis CCUG 42038 BT, and Aerococcus viridans CCUG 4311T.</title>
        <authorList>
            <person name="Carkaci D."/>
            <person name="Dargis R."/>
            <person name="Nielsen X.C."/>
            <person name="Skovgaard O."/>
            <person name="Fuursted K."/>
            <person name="Christensen J.J."/>
        </authorList>
    </citation>
    <scope>NUCLEOTIDE SEQUENCE [LARGE SCALE GENOMIC DNA]</scope>
    <source>
        <strain evidence="3 4">CCUG42038B</strain>
    </source>
</reference>
<reference evidence="4" key="2">
    <citation type="submission" date="2016-01" db="EMBL/GenBank/DDBJ databases">
        <title>Six Aerococcus type strain genome sequencing and assembly using PacBio and Illumina Hiseq.</title>
        <authorList>
            <person name="Carkaci D."/>
            <person name="Dargis R."/>
            <person name="Nielsen X.C."/>
            <person name="Skovgaard O."/>
            <person name="Fuursted K."/>
            <person name="Christensen J.J."/>
        </authorList>
    </citation>
    <scope>NUCLEOTIDE SEQUENCE [LARGE SCALE GENOMIC DNA]</scope>
    <source>
        <strain evidence="4">CCUG42038B</strain>
    </source>
</reference>
<dbReference type="PANTHER" id="PTHR33988">
    <property type="entry name" value="ENDORIBONUCLEASE MAZF-RELATED"/>
    <property type="match status" value="1"/>
</dbReference>
<dbReference type="OrthoDB" id="9808744at2"/>
<evidence type="ECO:0000313" key="4">
    <source>
        <dbReference type="Proteomes" id="UP000062260"/>
    </source>
</evidence>
<evidence type="ECO:0000313" key="3">
    <source>
        <dbReference type="EMBL" id="AMB98602.1"/>
    </source>
</evidence>
<dbReference type="GO" id="GO:0003677">
    <property type="term" value="F:DNA binding"/>
    <property type="evidence" value="ECO:0007669"/>
    <property type="project" value="InterPro"/>
</dbReference>
<dbReference type="KEGG" id="auh:AWM75_00710"/>
<dbReference type="GO" id="GO:0016075">
    <property type="term" value="P:rRNA catabolic process"/>
    <property type="evidence" value="ECO:0007669"/>
    <property type="project" value="TreeGrafter"/>
</dbReference>
<dbReference type="InterPro" id="IPR011067">
    <property type="entry name" value="Plasmid_toxin/cell-grow_inhib"/>
</dbReference>
<dbReference type="GO" id="GO:0006402">
    <property type="term" value="P:mRNA catabolic process"/>
    <property type="evidence" value="ECO:0007669"/>
    <property type="project" value="TreeGrafter"/>
</dbReference>